<dbReference type="WBParaSite" id="MhA1_Contig315.frz3.gene10">
    <property type="protein sequence ID" value="MhA1_Contig315.frz3.gene10"/>
    <property type="gene ID" value="MhA1_Contig315.frz3.gene10"/>
</dbReference>
<accession>A0A1I8BLW9</accession>
<dbReference type="Gene3D" id="2.60.120.920">
    <property type="match status" value="1"/>
</dbReference>
<evidence type="ECO:0000313" key="2">
    <source>
        <dbReference type="WBParaSite" id="MhA1_Contig315.frz3.gene10"/>
    </source>
</evidence>
<name>A0A1I8BLW9_MELHA</name>
<dbReference type="Proteomes" id="UP000095281">
    <property type="component" value="Unplaced"/>
</dbReference>
<sequence>MLCNGSGCLVDHQKFNWKDGDVFGCGVVFPPKNDSETLPYMFFTKNGGRLGKNIMLTEYDDILIPFVGLLSSSVEVNFGNNLVSNPFRFNVSK</sequence>
<proteinExistence type="predicted"/>
<organism evidence="1 2">
    <name type="scientific">Meloidogyne hapla</name>
    <name type="common">Root-knot nematode worm</name>
    <dbReference type="NCBI Taxonomy" id="6305"/>
    <lineage>
        <taxon>Eukaryota</taxon>
        <taxon>Metazoa</taxon>
        <taxon>Ecdysozoa</taxon>
        <taxon>Nematoda</taxon>
        <taxon>Chromadorea</taxon>
        <taxon>Rhabditida</taxon>
        <taxon>Tylenchina</taxon>
        <taxon>Tylenchomorpha</taxon>
        <taxon>Tylenchoidea</taxon>
        <taxon>Meloidogynidae</taxon>
        <taxon>Meloidogyninae</taxon>
        <taxon>Meloidogyne</taxon>
    </lineage>
</organism>
<keyword evidence="1" id="KW-1185">Reference proteome</keyword>
<evidence type="ECO:0000313" key="1">
    <source>
        <dbReference type="Proteomes" id="UP000095281"/>
    </source>
</evidence>
<dbReference type="InterPro" id="IPR043136">
    <property type="entry name" value="B30.2/SPRY_sf"/>
</dbReference>
<dbReference type="AlphaFoldDB" id="A0A1I8BLW9"/>
<reference evidence="2" key="1">
    <citation type="submission" date="2016-11" db="UniProtKB">
        <authorList>
            <consortium name="WormBaseParasite"/>
        </authorList>
    </citation>
    <scope>IDENTIFICATION</scope>
</reference>
<protein>
    <submittedName>
        <fullName evidence="2">SPRY domain-containing protein</fullName>
    </submittedName>
</protein>